<sequence>MPRPFDRAARACYEGRFQGELALVTDWDKLPDYVKDRWRDAVSAVLSTGQPASAHPRADVTDEELEQWAKLRADDAGRLARELISYRRSATPSPESHLVADDLEKTALIIWRNLGFANDRLDQVPILAAELRKLLGAISSTAHLDGGDHVDKALAWDAAQASFQKGYERGKAHANATLQTRAEGDPPLRADATHQFEYLNSAEMVAANAPSPDERNWETEFNALSPEQQGKIRHCADRFGVPLIAAYYRAKALEVIEDDPAPQSNVRVKPLEWKPLGKSFEATTPFGEFYAQHYSEIDGEGWTAVYSEATEIGDFPTADDAKVAAQADYERRILSVLSTTEGSAE</sequence>
<reference evidence="1 2" key="1">
    <citation type="submission" date="2014-06" db="EMBL/GenBank/DDBJ databases">
        <title>Rhizobium pelagicum/R2-400B4.</title>
        <authorList>
            <person name="Kimes N.E."/>
            <person name="Lopez-Perez M."/>
        </authorList>
    </citation>
    <scope>NUCLEOTIDE SEQUENCE [LARGE SCALE GENOMIC DNA]</scope>
    <source>
        <strain evidence="1 2">R2-400B4</strain>
    </source>
</reference>
<dbReference type="Proteomes" id="UP000052167">
    <property type="component" value="Unassembled WGS sequence"/>
</dbReference>
<evidence type="ECO:0000313" key="1">
    <source>
        <dbReference type="EMBL" id="KEQ06401.1"/>
    </source>
</evidence>
<dbReference type="EMBL" id="JOKJ01000016">
    <property type="protein sequence ID" value="KEQ06401.1"/>
    <property type="molecule type" value="Genomic_DNA"/>
</dbReference>
<keyword evidence="2" id="KW-1185">Reference proteome</keyword>
<dbReference type="AlphaFoldDB" id="A0A922NZG0"/>
<protein>
    <submittedName>
        <fullName evidence="1">Uncharacterized protein</fullName>
    </submittedName>
</protein>
<gene>
    <name evidence="1" type="ORF">GV68_06955</name>
</gene>
<organism evidence="1 2">
    <name type="scientific">Pseudorhizobium pelagicum</name>
    <dbReference type="NCBI Taxonomy" id="1509405"/>
    <lineage>
        <taxon>Bacteria</taxon>
        <taxon>Pseudomonadati</taxon>
        <taxon>Pseudomonadota</taxon>
        <taxon>Alphaproteobacteria</taxon>
        <taxon>Hyphomicrobiales</taxon>
        <taxon>Rhizobiaceae</taxon>
        <taxon>Rhizobium/Agrobacterium group</taxon>
        <taxon>Pseudorhizobium</taxon>
    </lineage>
</organism>
<name>A0A922NZG0_9HYPH</name>
<evidence type="ECO:0000313" key="2">
    <source>
        <dbReference type="Proteomes" id="UP000052167"/>
    </source>
</evidence>
<accession>A0A922NZG0</accession>
<proteinExistence type="predicted"/>
<comment type="caution">
    <text evidence="1">The sequence shown here is derived from an EMBL/GenBank/DDBJ whole genome shotgun (WGS) entry which is preliminary data.</text>
</comment>